<gene>
    <name evidence="2" type="ORF">SAMN06265219_10572</name>
</gene>
<evidence type="ECO:0008006" key="4">
    <source>
        <dbReference type="Google" id="ProtNLM"/>
    </source>
</evidence>
<dbReference type="EMBL" id="FXTP01000005">
    <property type="protein sequence ID" value="SMO57639.1"/>
    <property type="molecule type" value="Genomic_DNA"/>
</dbReference>
<keyword evidence="1" id="KW-0732">Signal</keyword>
<keyword evidence="3" id="KW-1185">Reference proteome</keyword>
<feature type="signal peptide" evidence="1">
    <location>
        <begin position="1"/>
        <end position="22"/>
    </location>
</feature>
<dbReference type="PROSITE" id="PS51257">
    <property type="entry name" value="PROKAR_LIPOPROTEIN"/>
    <property type="match status" value="1"/>
</dbReference>
<reference evidence="2 3" key="1">
    <citation type="submission" date="2017-05" db="EMBL/GenBank/DDBJ databases">
        <authorList>
            <person name="Varghese N."/>
            <person name="Submissions S."/>
        </authorList>
    </citation>
    <scope>NUCLEOTIDE SEQUENCE [LARGE SCALE GENOMIC DNA]</scope>
    <source>
        <strain evidence="2 3">DSM 21985</strain>
    </source>
</reference>
<accession>A0A521CDW9</accession>
<evidence type="ECO:0000313" key="2">
    <source>
        <dbReference type="EMBL" id="SMO57639.1"/>
    </source>
</evidence>
<organism evidence="2 3">
    <name type="scientific">Gracilimonas mengyeensis</name>
    <dbReference type="NCBI Taxonomy" id="1302730"/>
    <lineage>
        <taxon>Bacteria</taxon>
        <taxon>Pseudomonadati</taxon>
        <taxon>Balneolota</taxon>
        <taxon>Balneolia</taxon>
        <taxon>Balneolales</taxon>
        <taxon>Balneolaceae</taxon>
        <taxon>Gracilimonas</taxon>
    </lineage>
</organism>
<evidence type="ECO:0000256" key="1">
    <source>
        <dbReference type="SAM" id="SignalP"/>
    </source>
</evidence>
<proteinExistence type="predicted"/>
<dbReference type="Proteomes" id="UP000317557">
    <property type="component" value="Unassembled WGS sequence"/>
</dbReference>
<name>A0A521CDW9_9BACT</name>
<feature type="chain" id="PRO_5021763348" description="DUF4382 domain-containing protein" evidence="1">
    <location>
        <begin position="23"/>
        <end position="216"/>
    </location>
</feature>
<sequence>MKHLLLLLCTASALFLTSCLNTDTPDSYRVVEGVVLHNGAPVTDAGVHIRNHFDPGGFVDGENNAVKIQFETSIPEYFIGELYRYQTSEPFATFFSDSLTVGEYTLTVPDSLLSNGIFAYTIRTERSQGVSSLVVINKPDSLLPGTRPFTNTTAEGEFALSPIPIGFGDSFQSEQRGSFEITDSLEFIITAGDSIFATQKVEVKPNTDNFFEIAGN</sequence>
<dbReference type="AlphaFoldDB" id="A0A521CDW9"/>
<evidence type="ECO:0000313" key="3">
    <source>
        <dbReference type="Proteomes" id="UP000317557"/>
    </source>
</evidence>
<protein>
    <recommendedName>
        <fullName evidence="4">DUF4382 domain-containing protein</fullName>
    </recommendedName>
</protein>